<dbReference type="PRINTS" id="PR00300">
    <property type="entry name" value="CLPPROTEASEA"/>
</dbReference>
<gene>
    <name evidence="5" type="ORF">C7212DRAFT_225257</name>
</gene>
<dbReference type="GO" id="GO:0016887">
    <property type="term" value="F:ATP hydrolysis activity"/>
    <property type="evidence" value="ECO:0007669"/>
    <property type="project" value="InterPro"/>
</dbReference>
<dbReference type="InterPro" id="IPR050130">
    <property type="entry name" value="ClpA_ClpB"/>
</dbReference>
<proteinExistence type="predicted"/>
<dbReference type="GO" id="GO:0034605">
    <property type="term" value="P:cellular response to heat"/>
    <property type="evidence" value="ECO:0007669"/>
    <property type="project" value="TreeGrafter"/>
</dbReference>
<dbReference type="InterPro" id="IPR001270">
    <property type="entry name" value="ClpA/B"/>
</dbReference>
<dbReference type="Pfam" id="PF10431">
    <property type="entry name" value="ClpB_D2-small"/>
    <property type="match status" value="1"/>
</dbReference>
<evidence type="ECO:0000259" key="3">
    <source>
        <dbReference type="Pfam" id="PF07724"/>
    </source>
</evidence>
<dbReference type="PANTHER" id="PTHR11638:SF18">
    <property type="entry name" value="HEAT SHOCK PROTEIN 104"/>
    <property type="match status" value="1"/>
</dbReference>
<organism evidence="5 6">
    <name type="scientific">Tuber magnatum</name>
    <name type="common">white Piedmont truffle</name>
    <dbReference type="NCBI Taxonomy" id="42249"/>
    <lineage>
        <taxon>Eukaryota</taxon>
        <taxon>Fungi</taxon>
        <taxon>Dikarya</taxon>
        <taxon>Ascomycota</taxon>
        <taxon>Pezizomycotina</taxon>
        <taxon>Pezizomycetes</taxon>
        <taxon>Pezizales</taxon>
        <taxon>Tuberaceae</taxon>
        <taxon>Tuber</taxon>
    </lineage>
</organism>
<dbReference type="AlphaFoldDB" id="A0A317SG55"/>
<comment type="caution">
    <text evidence="5">The sequence shown here is derived from an EMBL/GenBank/DDBJ whole genome shotgun (WGS) entry which is preliminary data.</text>
</comment>
<dbReference type="InterPro" id="IPR003959">
    <property type="entry name" value="ATPase_AAA_core"/>
</dbReference>
<keyword evidence="5" id="KW-0378">Hydrolase</keyword>
<evidence type="ECO:0000313" key="5">
    <source>
        <dbReference type="EMBL" id="PWW72550.1"/>
    </source>
</evidence>
<keyword evidence="6" id="KW-1185">Reference proteome</keyword>
<dbReference type="PANTHER" id="PTHR11638">
    <property type="entry name" value="ATP-DEPENDENT CLP PROTEASE"/>
    <property type="match status" value="1"/>
</dbReference>
<name>A0A317SG55_9PEZI</name>
<dbReference type="Gene3D" id="1.10.8.60">
    <property type="match status" value="1"/>
</dbReference>
<evidence type="ECO:0000256" key="1">
    <source>
        <dbReference type="ARBA" id="ARBA00022741"/>
    </source>
</evidence>
<protein>
    <submittedName>
        <fullName evidence="5">P-loop containing nucleoside triphosphate hydrolase protein</fullName>
    </submittedName>
</protein>
<dbReference type="Gene3D" id="3.40.50.300">
    <property type="entry name" value="P-loop containing nucleotide triphosphate hydrolases"/>
    <property type="match status" value="1"/>
</dbReference>
<reference evidence="5 6" key="1">
    <citation type="submission" date="2018-03" db="EMBL/GenBank/DDBJ databases">
        <title>Genomes of Pezizomycetes fungi and the evolution of truffles.</title>
        <authorList>
            <person name="Murat C."/>
            <person name="Payen T."/>
            <person name="Noel B."/>
            <person name="Kuo A."/>
            <person name="Martin F.M."/>
        </authorList>
    </citation>
    <scope>NUCLEOTIDE SEQUENCE [LARGE SCALE GENOMIC DNA]</scope>
    <source>
        <strain evidence="5">091103-1</strain>
    </source>
</reference>
<accession>A0A317SG55</accession>
<dbReference type="Pfam" id="PF07724">
    <property type="entry name" value="AAA_2"/>
    <property type="match status" value="1"/>
</dbReference>
<dbReference type="InterPro" id="IPR027417">
    <property type="entry name" value="P-loop_NTPase"/>
</dbReference>
<dbReference type="GO" id="GO:0005524">
    <property type="term" value="F:ATP binding"/>
    <property type="evidence" value="ECO:0007669"/>
    <property type="project" value="UniProtKB-KW"/>
</dbReference>
<dbReference type="GO" id="GO:0005737">
    <property type="term" value="C:cytoplasm"/>
    <property type="evidence" value="ECO:0007669"/>
    <property type="project" value="TreeGrafter"/>
</dbReference>
<evidence type="ECO:0000256" key="2">
    <source>
        <dbReference type="ARBA" id="ARBA00022840"/>
    </source>
</evidence>
<evidence type="ECO:0000313" key="6">
    <source>
        <dbReference type="Proteomes" id="UP000246991"/>
    </source>
</evidence>
<dbReference type="EMBL" id="PYWC01000102">
    <property type="protein sequence ID" value="PWW72550.1"/>
    <property type="molecule type" value="Genomic_DNA"/>
</dbReference>
<feature type="domain" description="Clp ATPase C-terminal" evidence="4">
    <location>
        <begin position="563"/>
        <end position="608"/>
    </location>
</feature>
<dbReference type="OrthoDB" id="47330at2759"/>
<evidence type="ECO:0000259" key="4">
    <source>
        <dbReference type="Pfam" id="PF10431"/>
    </source>
</evidence>
<keyword evidence="2" id="KW-0067">ATP-binding</keyword>
<keyword evidence="1" id="KW-0547">Nucleotide-binding</keyword>
<feature type="domain" description="ATPase AAA-type core" evidence="3">
    <location>
        <begin position="349"/>
        <end position="517"/>
    </location>
</feature>
<sequence length="644" mass="71333">MMDCRPPHQLTQPAATIPRLTTPQNPRIVMPDVIIIVMVLETETVLEIVTGSERATGLKRVMGLKGVVAVIVSNPIVLHGPFGSNPGTRDNQNGIAEPNYPEWDFGLPPVTSGVGQFRPEEGMTLSFSIARLVVGLQQGIDDNKLTQYFSYYRPDTIARSINGTVSGYPGIFYAVATNDEKLIRTWIKHGGDVNAVEKIHGFPLLAFAILNALNVQKDTTAMATTLLSLGADAGVIPRAFFMPFLQDPPVEGPDPRVVTDINEPKKKWCKRYIWPSLARVTNISQRYFLEKTIRDRPASARQNQVALAHNATELLGISYFMIGQATAASSVIKKLLTHLALPTSKPLVLVFAGPSGHGKTELAKRLGQLLTLELECVDSTEIKYESDLFGPKQPYLGYQEGSPLNNFLTRMSGKRAIVFLDEFEKTTREVQNACLIPFDEGKYLDRRNREAVDCSKTIWIIATNALDRKIVDFCERNPDIFKSDDVEKHARLMTELEKTLKKQLKHTFGNPLSGRISAVLPFLPFSLGEQAVVAHKYILELKNKVLAPVNLSSGKLVGRVFLHIKSDGAVCKAVATEGYDPDQGARSLQTAVKTRIEEELVYTYLEEDEVISETQALADYTVDIQRDGTLLIFKSTGTEKSFAD</sequence>
<dbReference type="STRING" id="42249.A0A317SG55"/>
<dbReference type="SUPFAM" id="SSF52540">
    <property type="entry name" value="P-loop containing nucleoside triphosphate hydrolases"/>
    <property type="match status" value="1"/>
</dbReference>
<dbReference type="InterPro" id="IPR019489">
    <property type="entry name" value="Clp_ATPase_C"/>
</dbReference>
<dbReference type="Proteomes" id="UP000246991">
    <property type="component" value="Unassembled WGS sequence"/>
</dbReference>